<dbReference type="InterPro" id="IPR008928">
    <property type="entry name" value="6-hairpin_glycosidase_sf"/>
</dbReference>
<evidence type="ECO:0000313" key="2">
    <source>
        <dbReference type="EMBL" id="GAM37530.1"/>
    </source>
</evidence>
<evidence type="ECO:0000256" key="1">
    <source>
        <dbReference type="SAM" id="SignalP"/>
    </source>
</evidence>
<keyword evidence="3" id="KW-1185">Reference proteome</keyword>
<accession>A0A6V8H937</accession>
<dbReference type="SUPFAM" id="SSF48208">
    <property type="entry name" value="Six-hairpin glycosidases"/>
    <property type="match status" value="1"/>
</dbReference>
<dbReference type="Proteomes" id="UP000053095">
    <property type="component" value="Unassembled WGS sequence"/>
</dbReference>
<organism evidence="2 3">
    <name type="scientific">Talaromyces pinophilus</name>
    <name type="common">Penicillium pinophilum</name>
    <dbReference type="NCBI Taxonomy" id="128442"/>
    <lineage>
        <taxon>Eukaryota</taxon>
        <taxon>Fungi</taxon>
        <taxon>Dikarya</taxon>
        <taxon>Ascomycota</taxon>
        <taxon>Pezizomycotina</taxon>
        <taxon>Eurotiomycetes</taxon>
        <taxon>Eurotiomycetidae</taxon>
        <taxon>Eurotiales</taxon>
        <taxon>Trichocomaceae</taxon>
        <taxon>Talaromyces</taxon>
        <taxon>Talaromyces sect. Talaromyces</taxon>
    </lineage>
</organism>
<feature type="signal peptide" evidence="1">
    <location>
        <begin position="1"/>
        <end position="20"/>
    </location>
</feature>
<dbReference type="GO" id="GO:0005975">
    <property type="term" value="P:carbohydrate metabolic process"/>
    <property type="evidence" value="ECO:0007669"/>
    <property type="project" value="InterPro"/>
</dbReference>
<dbReference type="Gene3D" id="1.50.10.10">
    <property type="match status" value="1"/>
</dbReference>
<dbReference type="EMBL" id="DF933820">
    <property type="protein sequence ID" value="GAM37530.1"/>
    <property type="molecule type" value="Genomic_DNA"/>
</dbReference>
<dbReference type="Gene3D" id="2.70.98.50">
    <property type="entry name" value="putative glycoside hydrolase family protein from bacillus halodurans"/>
    <property type="match status" value="1"/>
</dbReference>
<name>A0A6V8H937_TALPI</name>
<evidence type="ECO:0000313" key="3">
    <source>
        <dbReference type="Proteomes" id="UP000053095"/>
    </source>
</evidence>
<dbReference type="InterPro" id="IPR012341">
    <property type="entry name" value="6hp_glycosidase-like_sf"/>
</dbReference>
<comment type="caution">
    <text evidence="2">The sequence shown here is derived from an EMBL/GenBank/DDBJ whole genome shotgun (WGS) entry which is preliminary data.</text>
</comment>
<gene>
    <name evidence="2" type="ORF">TCE0_024r07524</name>
</gene>
<dbReference type="AlphaFoldDB" id="A0A6V8H937"/>
<sequence length="713" mass="79181">MYFSKTQILALSLITTGATAKTVISPTQRRNIVQSFNPHRSASSSKTPLQVGNGNFAFGADVTGLQTFAHFAIQSTTAWHNFSLPSTPGQTAPDDFTGLDWWTHGRLVNYDMPNPAENNISNWLIQNPQRLSMANIGLYFGGSNVTEASLLDKSQDLDLWEGTITSSFQYNGSNVSVQVWCHPSEPVLGIEIKSELLTSGDLGVFFNFPYSDVNKFDAPYVGVWDTKATSNNTVDVQSTSSNTASFKHTIDNNVVRLDAEWSAKRASISGPLADTNKFVLTPTDSDTLQLVIAFPTEDNTSKKNLPSYHAIASLSKAWWYNYWTSGAFIDLSATDNVNATELQRRIVLSQYLVAVNEASDNPPQESGLVNNGWYGKFHLEIFLWHSLHFARWGHYDLLRRNAPGTYQRFLQSSIDRAAAQGYAGARWGKMTDPTGRSAPGEINALLIWQQPHVMHFAEYFYRASPHRDTLQEWDEVVTATADFMASYAWWNTTTKVYDLGPPMYPVSENTSPNVTINPTFELAYWRFGLDVAIQWKERQSLPVPKDWIAVRDNLAPLPIIDDAYAVYEGIPNMWANGSTTVQDHPAMTGIYGLLPPPSTGPPLNLTVLHHTADLINELWDFANVYGWDFSMVAMNSLRLGNADQAVAYLLDEYYVFDDAGYPEGGSRVATPYFPDAGGLLLATAMMAGGWDGDEGPHFPEGWDVKVEGFTPSL</sequence>
<protein>
    <recommendedName>
        <fullName evidence="4">Six-hairpin glycosidase-like protein</fullName>
    </recommendedName>
</protein>
<evidence type="ECO:0008006" key="4">
    <source>
        <dbReference type="Google" id="ProtNLM"/>
    </source>
</evidence>
<proteinExistence type="predicted"/>
<dbReference type="GO" id="GO:0003824">
    <property type="term" value="F:catalytic activity"/>
    <property type="evidence" value="ECO:0007669"/>
    <property type="project" value="UniProtKB-ARBA"/>
</dbReference>
<keyword evidence="1" id="KW-0732">Signal</keyword>
<feature type="chain" id="PRO_5028009870" description="Six-hairpin glycosidase-like protein" evidence="1">
    <location>
        <begin position="21"/>
        <end position="713"/>
    </location>
</feature>
<reference evidence="3" key="1">
    <citation type="journal article" date="2015" name="Genome Announc.">
        <title>Draft genome sequence of Talaromyces cellulolyticus strain Y-94, a source of lignocellulosic biomass-degrading enzymes.</title>
        <authorList>
            <person name="Fujii T."/>
            <person name="Koike H."/>
            <person name="Sawayama S."/>
            <person name="Yano S."/>
            <person name="Inoue H."/>
        </authorList>
    </citation>
    <scope>NUCLEOTIDE SEQUENCE [LARGE SCALE GENOMIC DNA]</scope>
    <source>
        <strain evidence="3">Y-94</strain>
    </source>
</reference>